<accession>A0A841UUJ8</accession>
<organism evidence="1 2">
    <name type="scientific">Microcystis aeruginosa BLCC-F158</name>
    <dbReference type="NCBI Taxonomy" id="2755316"/>
    <lineage>
        <taxon>Bacteria</taxon>
        <taxon>Bacillati</taxon>
        <taxon>Cyanobacteriota</taxon>
        <taxon>Cyanophyceae</taxon>
        <taxon>Oscillatoriophycideae</taxon>
        <taxon>Chroococcales</taxon>
        <taxon>Microcystaceae</taxon>
        <taxon>Microcystis</taxon>
    </lineage>
</organism>
<dbReference type="AlphaFoldDB" id="A0A841UUJ8"/>
<proteinExistence type="predicted"/>
<dbReference type="EMBL" id="JACEGC010000015">
    <property type="protein sequence ID" value="MBC1194691.1"/>
    <property type="molecule type" value="Genomic_DNA"/>
</dbReference>
<protein>
    <submittedName>
        <fullName evidence="1">Uncharacterized protein</fullName>
    </submittedName>
</protein>
<gene>
    <name evidence="1" type="ORF">H0901_05170</name>
</gene>
<comment type="caution">
    <text evidence="1">The sequence shown here is derived from an EMBL/GenBank/DDBJ whole genome shotgun (WGS) entry which is preliminary data.</text>
</comment>
<dbReference type="RefSeq" id="WP_185238850.1">
    <property type="nucleotide sequence ID" value="NZ_JACEGC010000015.1"/>
</dbReference>
<evidence type="ECO:0000313" key="1">
    <source>
        <dbReference type="EMBL" id="MBC1194691.1"/>
    </source>
</evidence>
<name>A0A841UUJ8_MICAE</name>
<evidence type="ECO:0000313" key="2">
    <source>
        <dbReference type="Proteomes" id="UP000525432"/>
    </source>
</evidence>
<sequence length="49" mass="5733">MTPQLLQLPPVGSLDWLWQISSFNELKNLDSMESNKAKIFFVRINILQK</sequence>
<reference evidence="1 2" key="1">
    <citation type="submission" date="2020-07" db="EMBL/GenBank/DDBJ databases">
        <title>Genomes of two Microcystis aeruginosa (Cyanobacteria) strains from Florida (USA) with disparate toxicogenic potential.</title>
        <authorList>
            <person name="Lefler F.W."/>
            <person name="Barbosa M."/>
            <person name="Berthold D.E."/>
            <person name="Laughinghouse H.D. IV."/>
        </authorList>
    </citation>
    <scope>NUCLEOTIDE SEQUENCE [LARGE SCALE GENOMIC DNA]</scope>
    <source>
        <strain evidence="1 2">BLCCF158</strain>
    </source>
</reference>
<dbReference type="Proteomes" id="UP000525432">
    <property type="component" value="Unassembled WGS sequence"/>
</dbReference>